<comment type="caution">
    <text evidence="1">The sequence shown here is derived from an EMBL/GenBank/DDBJ whole genome shotgun (WGS) entry which is preliminary data.</text>
</comment>
<dbReference type="Proteomes" id="UP001595872">
    <property type="component" value="Unassembled WGS sequence"/>
</dbReference>
<gene>
    <name evidence="1" type="ORF">ACFPCY_27280</name>
</gene>
<evidence type="ECO:0000313" key="2">
    <source>
        <dbReference type="Proteomes" id="UP001595872"/>
    </source>
</evidence>
<protein>
    <submittedName>
        <fullName evidence="1">Uncharacterized protein</fullName>
    </submittedName>
</protein>
<accession>A0ABV9U627</accession>
<sequence>MITPLPSPGRLRRRWMRHRLNRIRAYLRHEGWIVDTRYDSPIPLIHVRSASSPHIGESVLVLRSRRGWHYRSSSGDCLASHRRPDLAADQLSAILTYWTGAAPHPHNHEK</sequence>
<organism evidence="1 2">
    <name type="scientific">Actinomadura gamaensis</name>
    <dbReference type="NCBI Taxonomy" id="1763541"/>
    <lineage>
        <taxon>Bacteria</taxon>
        <taxon>Bacillati</taxon>
        <taxon>Actinomycetota</taxon>
        <taxon>Actinomycetes</taxon>
        <taxon>Streptosporangiales</taxon>
        <taxon>Thermomonosporaceae</taxon>
        <taxon>Actinomadura</taxon>
    </lineage>
</organism>
<keyword evidence="2" id="KW-1185">Reference proteome</keyword>
<dbReference type="EMBL" id="JBHSIT010000008">
    <property type="protein sequence ID" value="MFC4911040.1"/>
    <property type="molecule type" value="Genomic_DNA"/>
</dbReference>
<reference evidence="2" key="1">
    <citation type="journal article" date="2019" name="Int. J. Syst. Evol. Microbiol.">
        <title>The Global Catalogue of Microorganisms (GCM) 10K type strain sequencing project: providing services to taxonomists for standard genome sequencing and annotation.</title>
        <authorList>
            <consortium name="The Broad Institute Genomics Platform"/>
            <consortium name="The Broad Institute Genome Sequencing Center for Infectious Disease"/>
            <person name="Wu L."/>
            <person name="Ma J."/>
        </authorList>
    </citation>
    <scope>NUCLEOTIDE SEQUENCE [LARGE SCALE GENOMIC DNA]</scope>
    <source>
        <strain evidence="2">KLKA75</strain>
    </source>
</reference>
<evidence type="ECO:0000313" key="1">
    <source>
        <dbReference type="EMBL" id="MFC4911040.1"/>
    </source>
</evidence>
<proteinExistence type="predicted"/>
<dbReference type="RefSeq" id="WP_378259687.1">
    <property type="nucleotide sequence ID" value="NZ_JBHSIT010000008.1"/>
</dbReference>
<name>A0ABV9U627_9ACTN</name>